<dbReference type="Proteomes" id="UP000321083">
    <property type="component" value="Unassembled WGS sequence"/>
</dbReference>
<sequence length="48" mass="5275">VCRLANMQQLPGVLEVLQGLPEPPQAINVRSFGLQDVFLALTGRSLRE</sequence>
<accession>A0A5C6M2X1</accession>
<dbReference type="EMBL" id="SRHE01000404">
    <property type="protein sequence ID" value="TWW09056.1"/>
    <property type="molecule type" value="Genomic_DNA"/>
</dbReference>
<reference evidence="1 2" key="1">
    <citation type="submission" date="2019-08" db="EMBL/GenBank/DDBJ databases">
        <title>100 year-old enigma solved: identification of Planctomyces bekefii, the type genus and species of the phylum Planctomycetes.</title>
        <authorList>
            <person name="Svetlana D.N."/>
            <person name="Overmann J."/>
        </authorList>
    </citation>
    <scope>NUCLEOTIDE SEQUENCE [LARGE SCALE GENOMIC DNA]</scope>
    <source>
        <strain evidence="1">Phe10_nw2017</strain>
    </source>
</reference>
<organism evidence="1 2">
    <name type="scientific">Planctomyces bekefii</name>
    <dbReference type="NCBI Taxonomy" id="1653850"/>
    <lineage>
        <taxon>Bacteria</taxon>
        <taxon>Pseudomonadati</taxon>
        <taxon>Planctomycetota</taxon>
        <taxon>Planctomycetia</taxon>
        <taxon>Planctomycetales</taxon>
        <taxon>Planctomycetaceae</taxon>
        <taxon>Planctomyces</taxon>
    </lineage>
</organism>
<proteinExistence type="predicted"/>
<evidence type="ECO:0000313" key="1">
    <source>
        <dbReference type="EMBL" id="TWW09056.1"/>
    </source>
</evidence>
<protein>
    <submittedName>
        <fullName evidence="1">Uncharacterized protein</fullName>
    </submittedName>
</protein>
<comment type="caution">
    <text evidence="1">The sequence shown here is derived from an EMBL/GenBank/DDBJ whole genome shotgun (WGS) entry which is preliminary data.</text>
</comment>
<gene>
    <name evidence="1" type="ORF">E3A20_18120</name>
</gene>
<dbReference type="AlphaFoldDB" id="A0A5C6M2X1"/>
<reference evidence="1 2" key="2">
    <citation type="submission" date="2019-08" db="EMBL/GenBank/DDBJ databases">
        <authorList>
            <person name="Henke P."/>
        </authorList>
    </citation>
    <scope>NUCLEOTIDE SEQUENCE [LARGE SCALE GENOMIC DNA]</scope>
    <source>
        <strain evidence="1">Phe10_nw2017</strain>
    </source>
</reference>
<evidence type="ECO:0000313" key="2">
    <source>
        <dbReference type="Proteomes" id="UP000321083"/>
    </source>
</evidence>
<feature type="non-terminal residue" evidence="1">
    <location>
        <position position="1"/>
    </location>
</feature>
<name>A0A5C6M2X1_9PLAN</name>
<keyword evidence="2" id="KW-1185">Reference proteome</keyword>